<evidence type="ECO:0008006" key="3">
    <source>
        <dbReference type="Google" id="ProtNLM"/>
    </source>
</evidence>
<dbReference type="STRING" id="1236989.JCM15548_14633"/>
<dbReference type="Proteomes" id="UP000032900">
    <property type="component" value="Unassembled WGS sequence"/>
</dbReference>
<protein>
    <recommendedName>
        <fullName evidence="3">DNA-binding protein</fullName>
    </recommendedName>
</protein>
<evidence type="ECO:0000313" key="2">
    <source>
        <dbReference type="Proteomes" id="UP000032900"/>
    </source>
</evidence>
<comment type="caution">
    <text evidence="1">The sequence shown here is derived from an EMBL/GenBank/DDBJ whole genome shotgun (WGS) entry which is preliminary data.</text>
</comment>
<name>A0A0E9LQ91_9BACT</name>
<reference evidence="1 2" key="1">
    <citation type="journal article" date="2015" name="Microbes Environ.">
        <title>Distribution and evolution of nitrogen fixation genes in the phylum bacteroidetes.</title>
        <authorList>
            <person name="Inoue J."/>
            <person name="Oshima K."/>
            <person name="Suda W."/>
            <person name="Sakamoto M."/>
            <person name="Iino T."/>
            <person name="Noda S."/>
            <person name="Hongoh Y."/>
            <person name="Hattori M."/>
            <person name="Ohkuma M."/>
        </authorList>
    </citation>
    <scope>NUCLEOTIDE SEQUENCE [LARGE SCALE GENOMIC DNA]</scope>
    <source>
        <strain evidence="1">JCM 15548</strain>
    </source>
</reference>
<keyword evidence="2" id="KW-1185">Reference proteome</keyword>
<dbReference type="AlphaFoldDB" id="A0A0E9LQ91"/>
<evidence type="ECO:0000313" key="1">
    <source>
        <dbReference type="EMBL" id="GAO27782.1"/>
    </source>
</evidence>
<accession>A0A0E9LQ91</accession>
<sequence>MNQNQLAELFGTSKQNIGQYIYSPLKDNELESNSVVKNFFTTATDCNEYMVTPNKLT</sequence>
<dbReference type="EMBL" id="BAZW01000099">
    <property type="protein sequence ID" value="GAO27782.1"/>
    <property type="molecule type" value="Genomic_DNA"/>
</dbReference>
<gene>
    <name evidence="1" type="ORF">JCM15548_14633</name>
</gene>
<organism evidence="1 2">
    <name type="scientific">Geofilum rubicundum JCM 15548</name>
    <dbReference type="NCBI Taxonomy" id="1236989"/>
    <lineage>
        <taxon>Bacteria</taxon>
        <taxon>Pseudomonadati</taxon>
        <taxon>Bacteroidota</taxon>
        <taxon>Bacteroidia</taxon>
        <taxon>Marinilabiliales</taxon>
        <taxon>Marinilabiliaceae</taxon>
        <taxon>Geofilum</taxon>
    </lineage>
</organism>
<proteinExistence type="predicted"/>